<name>A0A5M6A3W8_9BACE</name>
<proteinExistence type="predicted"/>
<dbReference type="GO" id="GO:0003677">
    <property type="term" value="F:DNA binding"/>
    <property type="evidence" value="ECO:0007669"/>
    <property type="project" value="UniProtKB-KW"/>
</dbReference>
<dbReference type="GO" id="GO:0006310">
    <property type="term" value="P:DNA recombination"/>
    <property type="evidence" value="ECO:0007669"/>
    <property type="project" value="UniProtKB-KW"/>
</dbReference>
<evidence type="ECO:0000259" key="3">
    <source>
        <dbReference type="Pfam" id="PF13102"/>
    </source>
</evidence>
<evidence type="ECO:0000256" key="2">
    <source>
        <dbReference type="ARBA" id="ARBA00023172"/>
    </source>
</evidence>
<evidence type="ECO:0000313" key="4">
    <source>
        <dbReference type="EMBL" id="KAA5404551.1"/>
    </source>
</evidence>
<sequence length="498" mass="57725">MATFKTMVRYKRADGFYQVYIRVLHRSKSGYIKTDKYVTDKQITKSGDIKDAVVNSFCSQEILRYTELINQKDISHFSVNELIDFLQNSDADACFSDYASHFISRMEAEGHERNAKNYRLAVNHLQRYMGTTRLMFSHLSTNVLNKWIDSLSLTNRAKEMYPTCVRQIFKKALIELNDEERGVIRIKYNPWIKIAIPESDTTEKRAISAEACREFFNRPLPKSKMLSPTPELGRDVALLSLCLGGINTVDLYLLKKEDYHDGIIGYKRAKTRHSRRDEAYMEMRVEPFIKSTFEKYLSTDPNEEYLFTFHSRYRNSDSFNANVNGGIKKICSDMNMKKTDYYCFYTFRHTWATIAQNDCDANLYEVAFGMNHSQGLNVTRGYVKLDFTPAWELNAKVIDFIFYSDKKSKQGKARSLDAPAEKLFRLSRKMMVYGRAYFKGKVLSEFTDIGFSNVDEVIERLASGLPTDIPEGCAVQFRITNCDSQREAVYERTKGKGF</sequence>
<dbReference type="InterPro" id="IPR013762">
    <property type="entry name" value="Integrase-like_cat_sf"/>
</dbReference>
<dbReference type="Gene3D" id="1.10.150.130">
    <property type="match status" value="1"/>
</dbReference>
<dbReference type="AlphaFoldDB" id="A0A5M6A3W8"/>
<evidence type="ECO:0000313" key="5">
    <source>
        <dbReference type="Proteomes" id="UP000325055"/>
    </source>
</evidence>
<dbReference type="Gene3D" id="1.10.443.10">
    <property type="entry name" value="Intergrase catalytic core"/>
    <property type="match status" value="1"/>
</dbReference>
<gene>
    <name evidence="4" type="ORF">F2Y86_21705</name>
</gene>
<dbReference type="InterPro" id="IPR025269">
    <property type="entry name" value="SAM-like_dom"/>
</dbReference>
<dbReference type="GO" id="GO:0015074">
    <property type="term" value="P:DNA integration"/>
    <property type="evidence" value="ECO:0007669"/>
    <property type="project" value="InterPro"/>
</dbReference>
<dbReference type="InterPro" id="IPR011010">
    <property type="entry name" value="DNA_brk_join_enz"/>
</dbReference>
<reference evidence="4 5" key="1">
    <citation type="journal article" date="2019" name="Nat. Med.">
        <title>A library of human gut bacterial isolates paired with longitudinal multiomics data enables mechanistic microbiome research.</title>
        <authorList>
            <person name="Poyet M."/>
            <person name="Groussin M."/>
            <person name="Gibbons S.M."/>
            <person name="Avila-Pacheco J."/>
            <person name="Jiang X."/>
            <person name="Kearney S.M."/>
            <person name="Perrotta A.R."/>
            <person name="Berdy B."/>
            <person name="Zhao S."/>
            <person name="Lieberman T.D."/>
            <person name="Swanson P.K."/>
            <person name="Smith M."/>
            <person name="Roesemann S."/>
            <person name="Alexander J.E."/>
            <person name="Rich S.A."/>
            <person name="Livny J."/>
            <person name="Vlamakis H."/>
            <person name="Clish C."/>
            <person name="Bullock K."/>
            <person name="Deik A."/>
            <person name="Scott J."/>
            <person name="Pierce K.A."/>
            <person name="Xavier R.J."/>
            <person name="Alm E.J."/>
        </authorList>
    </citation>
    <scope>NUCLEOTIDE SEQUENCE [LARGE SCALE GENOMIC DNA]</scope>
    <source>
        <strain evidence="4 5">BIOML-A7</strain>
    </source>
</reference>
<organism evidence="4 5">
    <name type="scientific">Bacteroides cellulosilyticus</name>
    <dbReference type="NCBI Taxonomy" id="246787"/>
    <lineage>
        <taxon>Bacteria</taxon>
        <taxon>Pseudomonadati</taxon>
        <taxon>Bacteroidota</taxon>
        <taxon>Bacteroidia</taxon>
        <taxon>Bacteroidales</taxon>
        <taxon>Bacteroidaceae</taxon>
        <taxon>Bacteroides</taxon>
    </lineage>
</organism>
<feature type="domain" description="Phage integrase SAM-like" evidence="3">
    <location>
        <begin position="95"/>
        <end position="174"/>
    </location>
</feature>
<dbReference type="InterPro" id="IPR010998">
    <property type="entry name" value="Integrase_recombinase_N"/>
</dbReference>
<dbReference type="RefSeq" id="WP_149950448.1">
    <property type="nucleotide sequence ID" value="NZ_RCXI01000023.1"/>
</dbReference>
<evidence type="ECO:0000256" key="1">
    <source>
        <dbReference type="ARBA" id="ARBA00023125"/>
    </source>
</evidence>
<dbReference type="Pfam" id="PF13102">
    <property type="entry name" value="Phage_int_SAM_5"/>
    <property type="match status" value="1"/>
</dbReference>
<keyword evidence="1" id="KW-0238">DNA-binding</keyword>
<dbReference type="Proteomes" id="UP000325055">
    <property type="component" value="Unassembled WGS sequence"/>
</dbReference>
<keyword evidence="2" id="KW-0233">DNA recombination</keyword>
<protein>
    <submittedName>
        <fullName evidence="4">Site-specific integrase</fullName>
    </submittedName>
</protein>
<comment type="caution">
    <text evidence="4">The sequence shown here is derived from an EMBL/GenBank/DDBJ whole genome shotgun (WGS) entry which is preliminary data.</text>
</comment>
<accession>A0A5M6A3W8</accession>
<dbReference type="SUPFAM" id="SSF56349">
    <property type="entry name" value="DNA breaking-rejoining enzymes"/>
    <property type="match status" value="1"/>
</dbReference>
<dbReference type="EMBL" id="VVYW01000022">
    <property type="protein sequence ID" value="KAA5404551.1"/>
    <property type="molecule type" value="Genomic_DNA"/>
</dbReference>